<name>A0ABU9Y0S5_9SPHN</name>
<dbReference type="RefSeq" id="WP_343887289.1">
    <property type="nucleotide sequence ID" value="NZ_BAAAEH010000002.1"/>
</dbReference>
<keyword evidence="1" id="KW-0732">Signal</keyword>
<accession>A0ABU9Y0S5</accession>
<evidence type="ECO:0000313" key="2">
    <source>
        <dbReference type="EMBL" id="MEN2789411.1"/>
    </source>
</evidence>
<sequence>MTCRIWNGVFHLIAASLVGAAGMAPAIASADTPPPARQAPVLVDGSHDFDFEFGAWRAHISRRLHPLTGSTDWADYDGTSVVRKVWNGSADLGELDVSGPAGRIRGLSLRLYNPQTRQWNISWSNAADGVLTPPMVGGFTGSRGEFYNADTLNGRAIMVRFIFSDTDKPVFRIEQAFSADGGQTWEANWIATFTRA</sequence>
<keyword evidence="3" id="KW-1185">Reference proteome</keyword>
<dbReference type="Proteomes" id="UP001419910">
    <property type="component" value="Unassembled WGS sequence"/>
</dbReference>
<evidence type="ECO:0008006" key="4">
    <source>
        <dbReference type="Google" id="ProtNLM"/>
    </source>
</evidence>
<evidence type="ECO:0000256" key="1">
    <source>
        <dbReference type="SAM" id="SignalP"/>
    </source>
</evidence>
<protein>
    <recommendedName>
        <fullName evidence="4">DUF1579 domain-containing protein</fullName>
    </recommendedName>
</protein>
<gene>
    <name evidence="2" type="ORF">ABC974_07235</name>
</gene>
<evidence type="ECO:0000313" key="3">
    <source>
        <dbReference type="Proteomes" id="UP001419910"/>
    </source>
</evidence>
<feature type="chain" id="PRO_5047496870" description="DUF1579 domain-containing protein" evidence="1">
    <location>
        <begin position="31"/>
        <end position="196"/>
    </location>
</feature>
<feature type="signal peptide" evidence="1">
    <location>
        <begin position="1"/>
        <end position="30"/>
    </location>
</feature>
<proteinExistence type="predicted"/>
<reference evidence="2 3" key="1">
    <citation type="submission" date="2024-05" db="EMBL/GenBank/DDBJ databases">
        <authorList>
            <person name="Liu Q."/>
            <person name="Xin Y.-H."/>
        </authorList>
    </citation>
    <scope>NUCLEOTIDE SEQUENCE [LARGE SCALE GENOMIC DNA]</scope>
    <source>
        <strain evidence="2 3">CGMCC 1.10181</strain>
    </source>
</reference>
<comment type="caution">
    <text evidence="2">The sequence shown here is derived from an EMBL/GenBank/DDBJ whole genome shotgun (WGS) entry which is preliminary data.</text>
</comment>
<organism evidence="2 3">
    <name type="scientific">Sphingomonas oligophenolica</name>
    <dbReference type="NCBI Taxonomy" id="301154"/>
    <lineage>
        <taxon>Bacteria</taxon>
        <taxon>Pseudomonadati</taxon>
        <taxon>Pseudomonadota</taxon>
        <taxon>Alphaproteobacteria</taxon>
        <taxon>Sphingomonadales</taxon>
        <taxon>Sphingomonadaceae</taxon>
        <taxon>Sphingomonas</taxon>
    </lineage>
</organism>
<dbReference type="EMBL" id="JBDIME010000004">
    <property type="protein sequence ID" value="MEN2789411.1"/>
    <property type="molecule type" value="Genomic_DNA"/>
</dbReference>